<comment type="caution">
    <text evidence="1">The sequence shown here is derived from an EMBL/GenBank/DDBJ whole genome shotgun (WGS) entry which is preliminary data.</text>
</comment>
<dbReference type="Proteomes" id="UP001374599">
    <property type="component" value="Unassembled WGS sequence"/>
</dbReference>
<protein>
    <submittedName>
        <fullName evidence="1">DNA cytosine methyltransferase</fullName>
    </submittedName>
</protein>
<evidence type="ECO:0000313" key="2">
    <source>
        <dbReference type="Proteomes" id="UP001374599"/>
    </source>
</evidence>
<name>A0ACB5UMV6_9FIRM</name>
<gene>
    <name evidence="1" type="ORF">AN2V17_34240</name>
</gene>
<keyword evidence="2" id="KW-1185">Reference proteome</keyword>
<organism evidence="1 2">
    <name type="scientific">Vallitalea maricola</name>
    <dbReference type="NCBI Taxonomy" id="3074433"/>
    <lineage>
        <taxon>Bacteria</taxon>
        <taxon>Bacillati</taxon>
        <taxon>Bacillota</taxon>
        <taxon>Clostridia</taxon>
        <taxon>Lachnospirales</taxon>
        <taxon>Vallitaleaceae</taxon>
        <taxon>Vallitalea</taxon>
    </lineage>
</organism>
<evidence type="ECO:0000313" key="1">
    <source>
        <dbReference type="EMBL" id="GMQ64187.1"/>
    </source>
</evidence>
<reference evidence="1" key="1">
    <citation type="submission" date="2023-09" db="EMBL/GenBank/DDBJ databases">
        <title>Vallitalea sediminicola and Vallitalea maricola sp. nov., anaerobic bacteria isolated from marine sediment.</title>
        <authorList>
            <person name="Hirano S."/>
            <person name="Maeda A."/>
            <person name="Terahara T."/>
            <person name="Mori K."/>
            <person name="Hamada M."/>
            <person name="Matsumoto R."/>
            <person name="Kobayashi T."/>
        </authorList>
    </citation>
    <scope>NUCLEOTIDE SEQUENCE</scope>
    <source>
        <strain evidence="1">AN17-2</strain>
    </source>
</reference>
<dbReference type="EMBL" id="BTPU01000061">
    <property type="protein sequence ID" value="GMQ64187.1"/>
    <property type="molecule type" value="Genomic_DNA"/>
</dbReference>
<keyword evidence="1" id="KW-0808">Transferase</keyword>
<proteinExistence type="predicted"/>
<keyword evidence="1" id="KW-0489">Methyltransferase</keyword>
<sequence>MKQMTLNDIENYELIVDNFAGGGGASVGIEMALGRTVDIAINHDPAAIAMHRANHPFTKHYCESVWEVDPVEVTKGKKVGLAWFSPDCKHFSKAKGGKPKNKKIRGLAWVAVKWASFVKPRVIILENVEEFKTWGPLDEEGNVIKEKKGETFNHFIKALQENGYKVEYRELRACDYGAQTTRKRFFLIARSDGKRIIWTEATYGNPETIQGKNLKPWRTAVEIIDWSIPCPSIFNRKRPLAENTMKRIAKGIKKFVIDNPKPYIVRSGQTGFDKDSFITPFILTYHTETRENEVRGQELDKPITTIDGSNRYAIVAAFLIKYYGCDIGQKLNEPLHTITSKDRFGLITIKNERYKIIDIGLRMLQPRELFNAQGFPPDYIIEKDHKDNKYPKSAQVARCGNAVPPPFAKALVEANLPELIELNDKCAV</sequence>
<accession>A0ACB5UMV6</accession>